<evidence type="ECO:0000256" key="5">
    <source>
        <dbReference type="ARBA" id="ARBA00023136"/>
    </source>
</evidence>
<dbReference type="InterPro" id="IPR006895">
    <property type="entry name" value="Znf_Sec23_Sec24"/>
</dbReference>
<evidence type="ECO:0000256" key="1">
    <source>
        <dbReference type="ARBA" id="ARBA00022723"/>
    </source>
</evidence>
<keyword evidence="2 7" id="KW-0256">Endoplasmic reticulum</keyword>
<dbReference type="Gene3D" id="3.40.50.410">
    <property type="entry name" value="von Willebrand factor, type A domain"/>
    <property type="match status" value="1"/>
</dbReference>
<dbReference type="SUPFAM" id="SSF82919">
    <property type="entry name" value="Zn-finger domain of Sec23/24"/>
    <property type="match status" value="1"/>
</dbReference>
<gene>
    <name evidence="10" type="ORF">DKX38_003506</name>
</gene>
<keyword evidence="4 7" id="KW-0931">ER-Golgi transport</keyword>
<dbReference type="GO" id="GO:0030127">
    <property type="term" value="C:COPII vesicle coat"/>
    <property type="evidence" value="ECO:0007669"/>
    <property type="project" value="InterPro"/>
</dbReference>
<dbReference type="SUPFAM" id="SSF53300">
    <property type="entry name" value="vWA-like"/>
    <property type="match status" value="1"/>
</dbReference>
<keyword evidence="3 7" id="KW-0862">Zinc</keyword>
<feature type="domain" description="Sec23/Sec24 trunk" evidence="9">
    <location>
        <begin position="99"/>
        <end position="241"/>
    </location>
</feature>
<feature type="domain" description="Zinc finger Sec23/Sec24-type" evidence="8">
    <location>
        <begin position="50"/>
        <end position="67"/>
    </location>
</feature>
<evidence type="ECO:0000313" key="11">
    <source>
        <dbReference type="Proteomes" id="UP000326939"/>
    </source>
</evidence>
<evidence type="ECO:0000256" key="6">
    <source>
        <dbReference type="ARBA" id="ARBA00023329"/>
    </source>
</evidence>
<evidence type="ECO:0000259" key="8">
    <source>
        <dbReference type="Pfam" id="PF04810"/>
    </source>
</evidence>
<dbReference type="GO" id="GO:0005789">
    <property type="term" value="C:endoplasmic reticulum membrane"/>
    <property type="evidence" value="ECO:0007669"/>
    <property type="project" value="UniProtKB-SubCell"/>
</dbReference>
<evidence type="ECO:0000256" key="2">
    <source>
        <dbReference type="ARBA" id="ARBA00022824"/>
    </source>
</evidence>
<keyword evidence="6 7" id="KW-0968">Cytoplasmic vesicle</keyword>
<dbReference type="GO" id="GO:0006886">
    <property type="term" value="P:intracellular protein transport"/>
    <property type="evidence" value="ECO:0007669"/>
    <property type="project" value="InterPro"/>
</dbReference>
<dbReference type="Pfam" id="PF04810">
    <property type="entry name" value="zf-Sec23_Sec24"/>
    <property type="match status" value="1"/>
</dbReference>
<dbReference type="GO" id="GO:0090110">
    <property type="term" value="P:COPII-coated vesicle cargo loading"/>
    <property type="evidence" value="ECO:0007669"/>
    <property type="project" value="TreeGrafter"/>
</dbReference>
<dbReference type="AlphaFoldDB" id="A0A5N5NS93"/>
<reference evidence="11" key="1">
    <citation type="journal article" date="2019" name="Gigascience">
        <title>De novo genome assembly of the endangered Acer yangbiense, a plant species with extremely small populations endemic to Yunnan Province, China.</title>
        <authorList>
            <person name="Yang J."/>
            <person name="Wariss H.M."/>
            <person name="Tao L."/>
            <person name="Zhang R."/>
            <person name="Yun Q."/>
            <person name="Hollingsworth P."/>
            <person name="Dao Z."/>
            <person name="Luo G."/>
            <person name="Guo H."/>
            <person name="Ma Y."/>
            <person name="Sun W."/>
        </authorList>
    </citation>
    <scope>NUCLEOTIDE SEQUENCE [LARGE SCALE GENOMIC DNA]</scope>
    <source>
        <strain evidence="11">cv. br00</strain>
    </source>
</reference>
<name>A0A5N5NS93_9ROSI</name>
<accession>A0A5N5NS93</accession>
<proteinExistence type="inferred from homology"/>
<keyword evidence="11" id="KW-1185">Reference proteome</keyword>
<keyword evidence="1 7" id="KW-0479">Metal-binding</keyword>
<evidence type="ECO:0000256" key="3">
    <source>
        <dbReference type="ARBA" id="ARBA00022833"/>
    </source>
</evidence>
<dbReference type="PANTHER" id="PTHR11141:SF2">
    <property type="entry name" value="PROTEIN TRANSPORT PROTEIN SEC23 C"/>
    <property type="match status" value="1"/>
</dbReference>
<dbReference type="GO" id="GO:0005096">
    <property type="term" value="F:GTPase activator activity"/>
    <property type="evidence" value="ECO:0007669"/>
    <property type="project" value="TreeGrafter"/>
</dbReference>
<protein>
    <recommendedName>
        <fullName evidence="7">Protein transport protein SEC23</fullName>
    </recommendedName>
</protein>
<dbReference type="PANTHER" id="PTHR11141">
    <property type="entry name" value="PROTEIN TRANSPORT PROTEIN SEC23"/>
    <property type="match status" value="1"/>
</dbReference>
<evidence type="ECO:0000256" key="4">
    <source>
        <dbReference type="ARBA" id="ARBA00022892"/>
    </source>
</evidence>
<keyword evidence="7" id="KW-0963">Cytoplasm</keyword>
<keyword evidence="7" id="KW-0813">Transport</keyword>
<sequence length="241" mass="26576">MNWHENALERAAGHQARLKQLFGTCVRHLSSDQSLPKHARSPIFSTTLPNLWICPFCFQRNQFPPHYTTISDNNLPAELFTEYTTIEYEEPQMISPSSPSPMIFMFVVDACMIEEEIAFLKSALSPAIELLPDNSSVGLITSGTLVHVHELGYGEIPKIYIFKGSKDQLLEQMGFLVSVPAPRMASLPVLEELQKDPWLVPTHQRASRCTSTALSVATCLLGACVPGSGARIMAFIGGPST</sequence>
<dbReference type="GO" id="GO:0070971">
    <property type="term" value="C:endoplasmic reticulum exit site"/>
    <property type="evidence" value="ECO:0007669"/>
    <property type="project" value="TreeGrafter"/>
</dbReference>
<dbReference type="Pfam" id="PF04811">
    <property type="entry name" value="Sec23_trunk"/>
    <property type="match status" value="1"/>
</dbReference>
<dbReference type="InterPro" id="IPR037364">
    <property type="entry name" value="Sec23"/>
</dbReference>
<comment type="subcellular location">
    <subcellularLocation>
        <location evidence="7">Cytoplasmic vesicle</location>
        <location evidence="7">COPII-coated vesicle membrane</location>
        <topology evidence="7">Peripheral membrane protein</topology>
        <orientation evidence="7">Cytoplasmic side</orientation>
    </subcellularLocation>
    <subcellularLocation>
        <location evidence="7">Endoplasmic reticulum membrane</location>
        <topology evidence="7">Peripheral membrane protein</topology>
        <orientation evidence="7">Cytoplasmic side</orientation>
    </subcellularLocation>
</comment>
<keyword evidence="5 7" id="KW-0472">Membrane</keyword>
<evidence type="ECO:0000259" key="9">
    <source>
        <dbReference type="Pfam" id="PF04811"/>
    </source>
</evidence>
<comment type="similarity">
    <text evidence="7">Belongs to the SEC23/SEC24 family. SEC23 subfamily.</text>
</comment>
<dbReference type="InterPro" id="IPR006896">
    <property type="entry name" value="Sec23/24_trunk_dom"/>
</dbReference>
<evidence type="ECO:0000313" key="10">
    <source>
        <dbReference type="EMBL" id="KAB5569713.1"/>
    </source>
</evidence>
<dbReference type="InterPro" id="IPR036465">
    <property type="entry name" value="vWFA_dom_sf"/>
</dbReference>
<comment type="function">
    <text evidence="7">Component of the coat protein complex II (COPII) which promotes the formation of transport vesicles from the endoplasmic reticulum (ER). The coat has two main functions, the physical deformation of the endoplasmic reticulum membrane into vesicles and the selection of cargo molecules.</text>
</comment>
<dbReference type="InterPro" id="IPR036174">
    <property type="entry name" value="Znf_Sec23_Sec24_sf"/>
</dbReference>
<evidence type="ECO:0000256" key="7">
    <source>
        <dbReference type="RuleBase" id="RU365030"/>
    </source>
</evidence>
<dbReference type="GO" id="GO:0008270">
    <property type="term" value="F:zinc ion binding"/>
    <property type="evidence" value="ECO:0007669"/>
    <property type="project" value="InterPro"/>
</dbReference>
<dbReference type="EMBL" id="VDCV01000002">
    <property type="protein sequence ID" value="KAB5569713.1"/>
    <property type="molecule type" value="Genomic_DNA"/>
</dbReference>
<comment type="caution">
    <text evidence="10">The sequence shown here is derived from an EMBL/GenBank/DDBJ whole genome shotgun (WGS) entry which is preliminary data.</text>
</comment>
<dbReference type="Gene3D" id="2.30.30.380">
    <property type="entry name" value="Zn-finger domain of Sec23/24"/>
    <property type="match status" value="1"/>
</dbReference>
<keyword evidence="7" id="KW-0653">Protein transport</keyword>
<organism evidence="10 11">
    <name type="scientific">Salix brachista</name>
    <dbReference type="NCBI Taxonomy" id="2182728"/>
    <lineage>
        <taxon>Eukaryota</taxon>
        <taxon>Viridiplantae</taxon>
        <taxon>Streptophyta</taxon>
        <taxon>Embryophyta</taxon>
        <taxon>Tracheophyta</taxon>
        <taxon>Spermatophyta</taxon>
        <taxon>Magnoliopsida</taxon>
        <taxon>eudicotyledons</taxon>
        <taxon>Gunneridae</taxon>
        <taxon>Pentapetalae</taxon>
        <taxon>rosids</taxon>
        <taxon>fabids</taxon>
        <taxon>Malpighiales</taxon>
        <taxon>Salicaceae</taxon>
        <taxon>Saliceae</taxon>
        <taxon>Salix</taxon>
    </lineage>
</organism>
<dbReference type="Proteomes" id="UP000326939">
    <property type="component" value="Chromosome 2"/>
</dbReference>